<dbReference type="PANTHER" id="PTHR30612">
    <property type="entry name" value="SECA INNER MEMBRANE COMPONENT OF SEC PROTEIN SECRETION SYSTEM"/>
    <property type="match status" value="1"/>
</dbReference>
<accession>A0A380A6I4</accession>
<dbReference type="InterPro" id="IPR014001">
    <property type="entry name" value="Helicase_ATP-bd"/>
</dbReference>
<dbReference type="CDD" id="cd17928">
    <property type="entry name" value="DEXDc_SecA"/>
    <property type="match status" value="1"/>
</dbReference>
<keyword evidence="6" id="KW-0997">Cell inner membrane</keyword>
<evidence type="ECO:0000256" key="16">
    <source>
        <dbReference type="HAMAP-Rule" id="MF_01382"/>
    </source>
</evidence>
<dbReference type="PANTHER" id="PTHR30612:SF0">
    <property type="entry name" value="CHLOROPLAST PROTEIN-TRANSPORTING ATPASE"/>
    <property type="match status" value="1"/>
</dbReference>
<evidence type="ECO:0000256" key="5">
    <source>
        <dbReference type="ARBA" id="ARBA00022490"/>
    </source>
</evidence>
<comment type="similarity">
    <text evidence="2 16 17">Belongs to the SecA family.</text>
</comment>
<keyword evidence="11 16" id="KW-0653">Protein transport</keyword>
<dbReference type="InterPro" id="IPR036670">
    <property type="entry name" value="SecA_X-link_sf"/>
</dbReference>
<dbReference type="NCBIfam" id="NF009538">
    <property type="entry name" value="PRK12904.1"/>
    <property type="match status" value="1"/>
</dbReference>
<dbReference type="InterPro" id="IPR014018">
    <property type="entry name" value="SecA_motor_DEAD"/>
</dbReference>
<dbReference type="HAMAP" id="MF_01382">
    <property type="entry name" value="SecA"/>
    <property type="match status" value="1"/>
</dbReference>
<dbReference type="PRINTS" id="PR00906">
    <property type="entry name" value="SECA"/>
</dbReference>
<name>A0A380A6I4_SERLI</name>
<keyword evidence="7" id="KW-0479">Metal-binding</keyword>
<keyword evidence="10 16" id="KW-0067">ATP-binding</keyword>
<comment type="function">
    <text evidence="16">Part of the Sec protein translocase complex. Interacts with the SecYEG preprotein conducting channel. Has a central role in coupling the hydrolysis of ATP to the transfer of proteins into and across the cell membrane, serving both as a receptor for the preprotein-SecB complex and as an ATP-driven molecular motor driving the stepwise translocation of polypeptide chains across the membrane.</text>
</comment>
<evidence type="ECO:0000256" key="1">
    <source>
        <dbReference type="ARBA" id="ARBA00001947"/>
    </source>
</evidence>
<evidence type="ECO:0000256" key="15">
    <source>
        <dbReference type="ARBA" id="ARBA00034006"/>
    </source>
</evidence>
<dbReference type="RefSeq" id="WP_046374515.1">
    <property type="nucleotide sequence ID" value="NZ_CADDTP010000004.1"/>
</dbReference>
<evidence type="ECO:0000256" key="11">
    <source>
        <dbReference type="ARBA" id="ARBA00022927"/>
    </source>
</evidence>
<dbReference type="GO" id="GO:0043952">
    <property type="term" value="P:protein transport by the Sec complex"/>
    <property type="evidence" value="ECO:0007669"/>
    <property type="project" value="UniProtKB-ARBA"/>
</dbReference>
<dbReference type="FunFam" id="3.90.1440.10:FF:000001">
    <property type="entry name" value="Preprotein translocase subunit SecA"/>
    <property type="match status" value="1"/>
</dbReference>
<evidence type="ECO:0000256" key="4">
    <source>
        <dbReference type="ARBA" id="ARBA00022475"/>
    </source>
</evidence>
<dbReference type="CDD" id="cd18803">
    <property type="entry name" value="SF2_C_secA"/>
    <property type="match status" value="1"/>
</dbReference>
<dbReference type="Gene3D" id="3.40.50.300">
    <property type="entry name" value="P-loop containing nucleotide triphosphate hydrolases"/>
    <property type="match status" value="2"/>
</dbReference>
<sequence>MLVKLLTKVFGSRNDRTLRRMRKSVELINQMEPDMEKLSDDELKAKTNEFRARLEKGEVLENLLPEAFAVVREASKRVFGMRHFDVQLLGGMVLNDRCIAEMRTGEGKTLTATLPAYLNALSGRGVHVVTVNDYLAQRDAENNRPLFEFLGLSIGINLPGMPAPAKREAYAADITYGTNNEYGFDYLRDNMAFSPEERVQRKLHYALVDEVDSILIDEARTPLIISGPAEDSSEMYIKVNKLIPKLIRQEKEDSDSFQGEGHFSVDEKARQVHLTERGLILIEEMLMEAGIMDEGESLYSPTNIMLMHHVTAALRAHVLFTRDVDYIVKDGEVIIVDEHTGRTMHGRRWSDGLHQAVEAKEGVEIQNENQTLASITFQNYFRLYEKLAGMTGTADTEAFEFSSIYKLDTIVVPTNRPMLRKDMPDLVYMTEHEKIGAIIEDIRERTANGQPVLVGTISIEKSEVVSRELEKAGIAHKVLNAKFHAMEADIVAQAGQTSAVTIATNMAGRGTDIVLGGSWQAEIAQLEDPTEEQIAAIKDAWKIRHDAVLAAGGLHIIGTERHESRRIDNQLRGRSGRQGDAGSSRFYLSMEDALMRIFASDRVSNMMRKLGMKEGEAIEHPWVTKAIANAQRKVESRNFDIRKQLLEYDDVANDQRRAIYSQRNELLDVSDVSETIASIREDVFKTTIDGYIQPQSLEEEWDIQGLTERLKNDFDLDMPIAEWLDKEPELHEETLRERILEKAKEEYQRKEEVVGTEMMRNFEKGVMLQTLDSLWKEHLAAMDYLRQGIHLRGYAQKDPKQEYKRESFNMFATMLESLKHEVISVLSKVQVRMPEEVEALELQRREEAERLAKQQQLSHYEENALVTEDPNAPTIAERKVGRNDPCPCGSGKKYKQCHGRLQN</sequence>
<dbReference type="Proteomes" id="UP000595237">
    <property type="component" value="Chromosome"/>
</dbReference>
<keyword evidence="4 16" id="KW-1003">Cell membrane</keyword>
<evidence type="ECO:0000256" key="18">
    <source>
        <dbReference type="SAM" id="MobiDB-lite"/>
    </source>
</evidence>
<evidence type="ECO:0000256" key="7">
    <source>
        <dbReference type="ARBA" id="ARBA00022723"/>
    </source>
</evidence>
<keyword evidence="9" id="KW-0862">Zinc</keyword>
<gene>
    <name evidence="16 21" type="primary">secA</name>
    <name evidence="21" type="ORF">EGO53_19625</name>
    <name evidence="22" type="ORF">I6I38_20630</name>
</gene>
<dbReference type="InterPro" id="IPR011116">
    <property type="entry name" value="SecA_Wing/Scaffold"/>
</dbReference>
<evidence type="ECO:0000256" key="17">
    <source>
        <dbReference type="RuleBase" id="RU003874"/>
    </source>
</evidence>
<dbReference type="GO" id="GO:0005524">
    <property type="term" value="F:ATP binding"/>
    <property type="evidence" value="ECO:0007669"/>
    <property type="project" value="UniProtKB-UniRule"/>
</dbReference>
<evidence type="ECO:0000256" key="10">
    <source>
        <dbReference type="ARBA" id="ARBA00022840"/>
    </source>
</evidence>
<feature type="domain" description="SecA family profile" evidence="20">
    <location>
        <begin position="3"/>
        <end position="619"/>
    </location>
</feature>
<feature type="compositionally biased region" description="Basic residues" evidence="18">
    <location>
        <begin position="892"/>
        <end position="903"/>
    </location>
</feature>
<reference evidence="21 23" key="1">
    <citation type="submission" date="2018-11" db="EMBL/GenBank/DDBJ databases">
        <title>The first complete genome of Serratia liquefaciens isolated from metalophyte plant revel distinctness adaptive mechanisms in an extreme habitat.</title>
        <authorList>
            <person name="Caneschi W.L."/>
            <person name="Sanchez A.B."/>
            <person name="Felestrino E.B."/>
            <person name="Assis R.A.B."/>
            <person name="Lemes C.G.C."/>
            <person name="Cordeiro I.F."/>
            <person name="Fonseca N.P."/>
            <person name="Villa M."/>
            <person name="Vieira I.T."/>
            <person name="Moraes L.A."/>
            <person name="Kamino L.H.Y."/>
            <person name="do Carmo F."/>
            <person name="Garcia C.M."/>
            <person name="Almeida N.F."/>
            <person name="Silva R.S."/>
            <person name="Ferro J.A."/>
            <person name="Ferro M.I.T."/>
            <person name="Varani A.M."/>
            <person name="Ferreira R.M."/>
            <person name="dos Santos V.L."/>
            <person name="Silva U.C."/>
            <person name="Setubal J.C."/>
            <person name="Moreira L.M."/>
        </authorList>
    </citation>
    <scope>NUCLEOTIDE SEQUENCE [LARGE SCALE GENOMIC DNA]</scope>
    <source>
        <strain evidence="21 23">FG3</strain>
    </source>
</reference>
<comment type="induction">
    <text evidence="16">Repressed under conditions of excess protein secretion capacity and derepressed when protein secretion becomes limiting. This is regulated by SecM.</text>
</comment>
<proteinExistence type="evidence at transcript level"/>
<dbReference type="InterPro" id="IPR004027">
    <property type="entry name" value="SEC_C_motif"/>
</dbReference>
<dbReference type="GO" id="GO:0031522">
    <property type="term" value="C:cell envelope Sec protein transport complex"/>
    <property type="evidence" value="ECO:0007669"/>
    <property type="project" value="TreeGrafter"/>
</dbReference>
<evidence type="ECO:0000313" key="23">
    <source>
        <dbReference type="Proteomes" id="UP000317572"/>
    </source>
</evidence>
<dbReference type="GO" id="GO:0065002">
    <property type="term" value="P:intracellular protein transmembrane transport"/>
    <property type="evidence" value="ECO:0007669"/>
    <property type="project" value="UniProtKB-UniRule"/>
</dbReference>
<dbReference type="Gene3D" id="3.90.1440.10">
    <property type="entry name" value="SecA, preprotein cross-linking domain"/>
    <property type="match status" value="1"/>
</dbReference>
<feature type="region of interest" description="Disordered" evidence="18">
    <location>
        <begin position="853"/>
        <end position="903"/>
    </location>
</feature>
<dbReference type="Pfam" id="PF07517">
    <property type="entry name" value="SecA_DEAD"/>
    <property type="match status" value="1"/>
</dbReference>
<feature type="binding site" evidence="16">
    <location>
        <position position="87"/>
    </location>
    <ligand>
        <name>ATP</name>
        <dbReference type="ChEBI" id="CHEBI:30616"/>
    </ligand>
</feature>
<feature type="domain" description="Helicase ATP-binding" evidence="19">
    <location>
        <begin position="89"/>
        <end position="247"/>
    </location>
</feature>
<dbReference type="PROSITE" id="PS01312">
    <property type="entry name" value="SECA"/>
    <property type="match status" value="1"/>
</dbReference>
<dbReference type="Pfam" id="PF07516">
    <property type="entry name" value="SecA_SW"/>
    <property type="match status" value="1"/>
</dbReference>
<dbReference type="GO" id="GO:0008564">
    <property type="term" value="F:protein-exporting ATPase activity"/>
    <property type="evidence" value="ECO:0007669"/>
    <property type="project" value="UniProtKB-EC"/>
</dbReference>
<dbReference type="InterPro" id="IPR000185">
    <property type="entry name" value="SecA"/>
</dbReference>
<feature type="binding site" evidence="16">
    <location>
        <begin position="105"/>
        <end position="109"/>
    </location>
    <ligand>
        <name>ATP</name>
        <dbReference type="ChEBI" id="CHEBI:30616"/>
    </ligand>
</feature>
<dbReference type="SUPFAM" id="SSF81767">
    <property type="entry name" value="Pre-protein crosslinking domain of SecA"/>
    <property type="match status" value="1"/>
</dbReference>
<dbReference type="SUPFAM" id="SSF81886">
    <property type="entry name" value="Helical scaffold and wing domains of SecA"/>
    <property type="match status" value="1"/>
</dbReference>
<dbReference type="AlphaFoldDB" id="A0A380A6I4"/>
<dbReference type="Proteomes" id="UP000317572">
    <property type="component" value="Chromosome"/>
</dbReference>
<dbReference type="PROSITE" id="PS51196">
    <property type="entry name" value="SECA_MOTOR_DEAD"/>
    <property type="match status" value="1"/>
</dbReference>
<dbReference type="InterPro" id="IPR020937">
    <property type="entry name" value="SecA_CS"/>
</dbReference>
<dbReference type="Pfam" id="PF01043">
    <property type="entry name" value="SecA_PP_bind"/>
    <property type="match status" value="1"/>
</dbReference>
<dbReference type="EMBL" id="CP068148">
    <property type="protein sequence ID" value="QQU54681.1"/>
    <property type="molecule type" value="Genomic_DNA"/>
</dbReference>
<dbReference type="GO" id="GO:0006605">
    <property type="term" value="P:protein targeting"/>
    <property type="evidence" value="ECO:0007669"/>
    <property type="project" value="UniProtKB-UniRule"/>
</dbReference>
<dbReference type="Pfam" id="PF02810">
    <property type="entry name" value="SEC-C"/>
    <property type="match status" value="1"/>
</dbReference>
<keyword evidence="3 16" id="KW-0813">Transport</keyword>
<comment type="cofactor">
    <cofactor evidence="1">
        <name>Zn(2+)</name>
        <dbReference type="ChEBI" id="CHEBI:29105"/>
    </cofactor>
</comment>
<dbReference type="InterPro" id="IPR027417">
    <property type="entry name" value="P-loop_NTPase"/>
</dbReference>
<evidence type="ECO:0000259" key="19">
    <source>
        <dbReference type="PROSITE" id="PS51192"/>
    </source>
</evidence>
<dbReference type="InterPro" id="IPR011115">
    <property type="entry name" value="SecA_DEAD"/>
</dbReference>
<evidence type="ECO:0000256" key="8">
    <source>
        <dbReference type="ARBA" id="ARBA00022741"/>
    </source>
</evidence>
<dbReference type="EC" id="7.4.2.8" evidence="16"/>
<dbReference type="SUPFAM" id="SSF52540">
    <property type="entry name" value="P-loop containing nucleoside triphosphate hydrolases"/>
    <property type="match status" value="2"/>
</dbReference>
<evidence type="ECO:0000313" key="24">
    <source>
        <dbReference type="Proteomes" id="UP000595237"/>
    </source>
</evidence>
<evidence type="ECO:0000256" key="3">
    <source>
        <dbReference type="ARBA" id="ARBA00022448"/>
    </source>
</evidence>
<dbReference type="Gene3D" id="1.10.3060.10">
    <property type="entry name" value="Helical scaffold and wing domains of SecA"/>
    <property type="match status" value="1"/>
</dbReference>
<dbReference type="SMART" id="SM00957">
    <property type="entry name" value="SecA_DEAD"/>
    <property type="match status" value="1"/>
</dbReference>
<evidence type="ECO:0000256" key="2">
    <source>
        <dbReference type="ARBA" id="ARBA00007650"/>
    </source>
</evidence>
<organism evidence="21 23">
    <name type="scientific">Serratia liquefaciens</name>
    <dbReference type="NCBI Taxonomy" id="614"/>
    <lineage>
        <taxon>Bacteria</taxon>
        <taxon>Pseudomonadati</taxon>
        <taxon>Pseudomonadota</taxon>
        <taxon>Gammaproteobacteria</taxon>
        <taxon>Enterobacterales</taxon>
        <taxon>Yersiniaceae</taxon>
        <taxon>Serratia</taxon>
    </lineage>
</organism>
<dbReference type="GO" id="GO:0046872">
    <property type="term" value="F:metal ion binding"/>
    <property type="evidence" value="ECO:0007669"/>
    <property type="project" value="UniProtKB-KW"/>
</dbReference>
<keyword evidence="5 16" id="KW-0963">Cytoplasm</keyword>
<dbReference type="Pfam" id="PF21090">
    <property type="entry name" value="P-loop_SecA"/>
    <property type="match status" value="1"/>
</dbReference>
<dbReference type="InterPro" id="IPR044722">
    <property type="entry name" value="SecA_SF2_C"/>
</dbReference>
<keyword evidence="13 16" id="KW-0811">Translocation</keyword>
<dbReference type="EMBL" id="CP033893">
    <property type="protein sequence ID" value="QDL33869.1"/>
    <property type="molecule type" value="Genomic_DNA"/>
</dbReference>
<dbReference type="SMART" id="SM00958">
    <property type="entry name" value="SecA_PP_bind"/>
    <property type="match status" value="1"/>
</dbReference>
<keyword evidence="12 16" id="KW-1278">Translocase</keyword>
<evidence type="ECO:0000256" key="9">
    <source>
        <dbReference type="ARBA" id="ARBA00022833"/>
    </source>
</evidence>
<keyword evidence="24" id="KW-1185">Reference proteome</keyword>
<evidence type="ECO:0000256" key="6">
    <source>
        <dbReference type="ARBA" id="ARBA00022519"/>
    </source>
</evidence>
<reference evidence="22 24" key="2">
    <citation type="submission" date="2021-01" db="EMBL/GenBank/DDBJ databases">
        <title>FDA dAtabase for Regulatory Grade micrObial Sequences (FDA-ARGOS): Supporting development and validation of Infectious Disease Dx tests.</title>
        <authorList>
            <person name="Blissenbach B."/>
            <person name="Krut O."/>
            <person name="Tallon L."/>
            <person name="Sadzewicz L."/>
            <person name="Zhao X."/>
            <person name="Boylan J."/>
            <person name="Ott S."/>
            <person name="Bowen H."/>
            <person name="Vavikolanu K."/>
            <person name="Mehta A."/>
            <person name="Aluvathingal J."/>
            <person name="Nadendla S."/>
            <person name="Yan Y."/>
            <person name="Sichtig H."/>
        </authorList>
    </citation>
    <scope>NUCLEOTIDE SEQUENCE [LARGE SCALE GENOMIC DNA]</scope>
    <source>
        <strain evidence="22 24">FDAARGOS_1081</strain>
    </source>
</reference>
<protein>
    <recommendedName>
        <fullName evidence="16 17">Protein translocase subunit SecA</fullName>
        <ecNumber evidence="16">7.4.2.8</ecNumber>
    </recommendedName>
</protein>
<accession>A0A515D0D6</accession>
<dbReference type="FunFam" id="3.40.50.300:FF:000113">
    <property type="entry name" value="Preprotein translocase subunit SecA"/>
    <property type="match status" value="1"/>
</dbReference>
<dbReference type="InterPro" id="IPR011130">
    <property type="entry name" value="SecA_preprotein_X-link_dom"/>
</dbReference>
<keyword evidence="14 16" id="KW-0472">Membrane</keyword>
<comment type="subcellular location">
    <subcellularLocation>
        <location evidence="16">Cell membrane</location>
        <topology evidence="16">Peripheral membrane protein</topology>
        <orientation evidence="16">Cytoplasmic side</orientation>
    </subcellularLocation>
    <subcellularLocation>
        <location evidence="16">Cytoplasm</location>
    </subcellularLocation>
    <text evidence="16">Distribution is 50-50.</text>
</comment>
<comment type="catalytic activity">
    <reaction evidence="15 16">
        <text>ATP + H2O + cellular proteinSide 1 = ADP + phosphate + cellular proteinSide 2.</text>
        <dbReference type="EC" id="7.4.2.8"/>
    </reaction>
</comment>
<evidence type="ECO:0000256" key="13">
    <source>
        <dbReference type="ARBA" id="ARBA00023010"/>
    </source>
</evidence>
<comment type="subunit">
    <text evidence="16">Monomer and homodimer. Part of the essential Sec protein translocation apparatus which comprises SecA, SecYEG and auxiliary proteins SecDF-YajC and YidC.</text>
</comment>
<evidence type="ECO:0000256" key="12">
    <source>
        <dbReference type="ARBA" id="ARBA00022967"/>
    </source>
</evidence>
<evidence type="ECO:0000256" key="14">
    <source>
        <dbReference type="ARBA" id="ARBA00023136"/>
    </source>
</evidence>
<dbReference type="GO" id="GO:0005886">
    <property type="term" value="C:plasma membrane"/>
    <property type="evidence" value="ECO:0007669"/>
    <property type="project" value="UniProtKB-SubCell"/>
</dbReference>
<dbReference type="FunFam" id="3.40.50.300:FF:000081">
    <property type="entry name" value="Preprotein translocase subunit SecA"/>
    <property type="match status" value="1"/>
</dbReference>
<dbReference type="PROSITE" id="PS51192">
    <property type="entry name" value="HELICASE_ATP_BIND_1"/>
    <property type="match status" value="1"/>
</dbReference>
<feature type="binding site" evidence="16">
    <location>
        <position position="512"/>
    </location>
    <ligand>
        <name>ATP</name>
        <dbReference type="ChEBI" id="CHEBI:30616"/>
    </ligand>
</feature>
<dbReference type="GO" id="GO:0017038">
    <property type="term" value="P:protein import"/>
    <property type="evidence" value="ECO:0007669"/>
    <property type="project" value="InterPro"/>
</dbReference>
<dbReference type="GO" id="GO:0005829">
    <property type="term" value="C:cytosol"/>
    <property type="evidence" value="ECO:0007669"/>
    <property type="project" value="TreeGrafter"/>
</dbReference>
<evidence type="ECO:0000259" key="20">
    <source>
        <dbReference type="PROSITE" id="PS51196"/>
    </source>
</evidence>
<keyword evidence="8 16" id="KW-0547">Nucleotide-binding</keyword>
<dbReference type="NCBIfam" id="TIGR00963">
    <property type="entry name" value="secA"/>
    <property type="match status" value="1"/>
</dbReference>
<dbReference type="InterPro" id="IPR036266">
    <property type="entry name" value="SecA_Wing/Scaffold_sf"/>
</dbReference>
<evidence type="ECO:0000313" key="21">
    <source>
        <dbReference type="EMBL" id="QDL33869.1"/>
    </source>
</evidence>
<dbReference type="FunFam" id="1.10.3060.10:FF:000001">
    <property type="entry name" value="Preprotein translocase subunit SecA"/>
    <property type="match status" value="1"/>
</dbReference>
<evidence type="ECO:0000313" key="22">
    <source>
        <dbReference type="EMBL" id="QQU54681.1"/>
    </source>
</evidence>